<dbReference type="SUPFAM" id="SSF56496">
    <property type="entry name" value="Fibrinogen C-terminal domain-like"/>
    <property type="match status" value="1"/>
</dbReference>
<dbReference type="PANTHER" id="PTHR19143:SF327">
    <property type="entry name" value="FI21813P1-RELATED"/>
    <property type="match status" value="1"/>
</dbReference>
<dbReference type="CDD" id="cd00087">
    <property type="entry name" value="FReD"/>
    <property type="match status" value="1"/>
</dbReference>
<keyword evidence="3" id="KW-0732">Signal</keyword>
<dbReference type="InterPro" id="IPR002181">
    <property type="entry name" value="Fibrinogen_a/b/g_C_dom"/>
</dbReference>
<comment type="function">
    <text evidence="2">Lectin involved in innate immunity. Agglutinates all types of human erythrocytes, Gram-positive and Gram-negative bacteria. Has a stronger agglutinating activity towards Gram-negative bacteria than towards Gram-positive bacteria. Specifically recognizes acetyl group-containing substances on agglutinated cells. The hemagglutinating activity was inhibited by EDTA, acetyl group-containing mono- and disaccharides, N-acetyl derivatives of amino acids, other acetyl group-containing substances, propionamide and benzamide. Enhances the antimicrobial activity of big defensin against Gram-positive bacteria but not against Gram-negative bacteria.</text>
</comment>
<evidence type="ECO:0000313" key="5">
    <source>
        <dbReference type="EnsemblMetazoa" id="ENSAATROPP008297"/>
    </source>
</evidence>
<dbReference type="PROSITE" id="PS51406">
    <property type="entry name" value="FIBRINOGEN_C_2"/>
    <property type="match status" value="1"/>
</dbReference>
<dbReference type="PROSITE" id="PS00514">
    <property type="entry name" value="FIBRINOGEN_C_1"/>
    <property type="match status" value="1"/>
</dbReference>
<dbReference type="SMART" id="SM00186">
    <property type="entry name" value="FBG"/>
    <property type="match status" value="1"/>
</dbReference>
<dbReference type="GO" id="GO:0005615">
    <property type="term" value="C:extracellular space"/>
    <property type="evidence" value="ECO:0007669"/>
    <property type="project" value="TreeGrafter"/>
</dbReference>
<evidence type="ECO:0000256" key="1">
    <source>
        <dbReference type="ARBA" id="ARBA00023157"/>
    </source>
</evidence>
<dbReference type="Gene3D" id="3.90.215.10">
    <property type="entry name" value="Gamma Fibrinogen, chain A, domain 1"/>
    <property type="match status" value="1"/>
</dbReference>
<dbReference type="Proteomes" id="UP000075880">
    <property type="component" value="Unassembled WGS sequence"/>
</dbReference>
<name>A0AAG5DAL1_ANOAO</name>
<keyword evidence="6" id="KW-1185">Reference proteome</keyword>
<feature type="signal peptide" evidence="3">
    <location>
        <begin position="1"/>
        <end position="25"/>
    </location>
</feature>
<sequence>MNILKVLAGCLLVVGPFYGPTAVQCQTIESSTDIARSGFSLEMIVTKLQVLEYHILKTDLQMDERITALSSAVDSLVNTVDQHSRTVRWMGESVNSLEFDSKPIGQNLTAIQRELEDLRAGQEQLLTQQAFEKYIIDHGCNATSRPDGSGHREVNFTSCRNLPVNVTGIYQIQPEKHFKQPMTVLCDQGYGSGGWTVIQHRFVGSVNFYRGWKEYKEGFGSLEGEFWLGLDRIHQLTASRPHELLVLLEDYDGNKTYAKYDRFEIGDEGQKYVLAKIDGFSGTAGDSMGGVKGMKFTTLDSDNDTWDENCAVRYTGAWWYAACHRSNLNGKYLRGDTEEFATGMVWYTFRGYHHSLKSSKMMIRPKMGW</sequence>
<accession>A0AAG5DAL1</accession>
<evidence type="ECO:0000259" key="4">
    <source>
        <dbReference type="PROSITE" id="PS51406"/>
    </source>
</evidence>
<dbReference type="InterPro" id="IPR020837">
    <property type="entry name" value="Fibrinogen_CS"/>
</dbReference>
<feature type="chain" id="PRO_5042609721" description="Fibrinogen C-terminal domain-containing protein" evidence="3">
    <location>
        <begin position="26"/>
        <end position="369"/>
    </location>
</feature>
<dbReference type="GO" id="GO:0030246">
    <property type="term" value="F:carbohydrate binding"/>
    <property type="evidence" value="ECO:0007669"/>
    <property type="project" value="UniProtKB-ARBA"/>
</dbReference>
<dbReference type="InterPro" id="IPR050373">
    <property type="entry name" value="Fibrinogen_C-term_domain"/>
</dbReference>
<organism evidence="5 6">
    <name type="scientific">Anopheles atroparvus</name>
    <name type="common">European mosquito</name>
    <dbReference type="NCBI Taxonomy" id="41427"/>
    <lineage>
        <taxon>Eukaryota</taxon>
        <taxon>Metazoa</taxon>
        <taxon>Ecdysozoa</taxon>
        <taxon>Arthropoda</taxon>
        <taxon>Hexapoda</taxon>
        <taxon>Insecta</taxon>
        <taxon>Pterygota</taxon>
        <taxon>Neoptera</taxon>
        <taxon>Endopterygota</taxon>
        <taxon>Diptera</taxon>
        <taxon>Nematocera</taxon>
        <taxon>Culicoidea</taxon>
        <taxon>Culicidae</taxon>
        <taxon>Anophelinae</taxon>
        <taxon>Anopheles</taxon>
    </lineage>
</organism>
<feature type="domain" description="Fibrinogen C-terminal" evidence="4">
    <location>
        <begin position="150"/>
        <end position="367"/>
    </location>
</feature>
<dbReference type="AlphaFoldDB" id="A0AAG5DAL1"/>
<keyword evidence="1" id="KW-1015">Disulfide bond</keyword>
<proteinExistence type="predicted"/>
<dbReference type="Pfam" id="PF00147">
    <property type="entry name" value="Fibrinogen_C"/>
    <property type="match status" value="1"/>
</dbReference>
<evidence type="ECO:0000256" key="3">
    <source>
        <dbReference type="SAM" id="SignalP"/>
    </source>
</evidence>
<reference evidence="5" key="1">
    <citation type="submission" date="2024-04" db="UniProtKB">
        <authorList>
            <consortium name="EnsemblMetazoa"/>
        </authorList>
    </citation>
    <scope>IDENTIFICATION</scope>
    <source>
        <strain evidence="5">EBRO</strain>
    </source>
</reference>
<dbReference type="InterPro" id="IPR014716">
    <property type="entry name" value="Fibrinogen_a/b/g_C_1"/>
</dbReference>
<dbReference type="PANTHER" id="PTHR19143">
    <property type="entry name" value="FIBRINOGEN/TENASCIN/ANGIOPOEITIN"/>
    <property type="match status" value="1"/>
</dbReference>
<dbReference type="FunFam" id="3.90.215.10:FF:000001">
    <property type="entry name" value="Tenascin isoform 1"/>
    <property type="match status" value="1"/>
</dbReference>
<evidence type="ECO:0000313" key="6">
    <source>
        <dbReference type="Proteomes" id="UP000075880"/>
    </source>
</evidence>
<evidence type="ECO:0000256" key="2">
    <source>
        <dbReference type="ARBA" id="ARBA00053344"/>
    </source>
</evidence>
<dbReference type="EnsemblMetazoa" id="ENSAATROPT009177">
    <property type="protein sequence ID" value="ENSAATROPP008297"/>
    <property type="gene ID" value="ENSAATROPG007470"/>
</dbReference>
<protein>
    <recommendedName>
        <fullName evidence="4">Fibrinogen C-terminal domain-containing protein</fullName>
    </recommendedName>
</protein>
<dbReference type="InterPro" id="IPR036056">
    <property type="entry name" value="Fibrinogen-like_C"/>
</dbReference>